<keyword evidence="3" id="KW-1185">Reference proteome</keyword>
<gene>
    <name evidence="2" type="ORF">LshimejAT787_1402470</name>
</gene>
<comment type="caution">
    <text evidence="2">The sequence shown here is derived from an EMBL/GenBank/DDBJ whole genome shotgun (WGS) entry which is preliminary data.</text>
</comment>
<evidence type="ECO:0000313" key="3">
    <source>
        <dbReference type="Proteomes" id="UP001063166"/>
    </source>
</evidence>
<proteinExistence type="predicted"/>
<reference evidence="2" key="1">
    <citation type="submission" date="2022-07" db="EMBL/GenBank/DDBJ databases">
        <title>The genome of Lyophyllum shimeji provides insight into the initial evolution of ectomycorrhizal fungal genome.</title>
        <authorList>
            <person name="Kobayashi Y."/>
            <person name="Shibata T."/>
            <person name="Hirakawa H."/>
            <person name="Shigenobu S."/>
            <person name="Nishiyama T."/>
            <person name="Yamada A."/>
            <person name="Hasebe M."/>
            <person name="Kawaguchi M."/>
        </authorList>
    </citation>
    <scope>NUCLEOTIDE SEQUENCE</scope>
    <source>
        <strain evidence="2">AT787</strain>
    </source>
</reference>
<evidence type="ECO:0000313" key="2">
    <source>
        <dbReference type="EMBL" id="GLB43735.1"/>
    </source>
</evidence>
<name>A0A9P3UTL4_LYOSH</name>
<accession>A0A9P3UTL4</accession>
<protein>
    <submittedName>
        <fullName evidence="2">Uncharacterized protein</fullName>
    </submittedName>
</protein>
<dbReference type="Proteomes" id="UP001063166">
    <property type="component" value="Unassembled WGS sequence"/>
</dbReference>
<sequence>MRPATAGLCGPSTRACSRFFSLSGLQSASWTRHIFLLAPRLNGVLTRIVIFRQAVCNADYHADRRFEFWCLSRYVFRMFFGLKSCIFEAEILESLGRTSSGASKDRLAFKRTVTHAQQKHLTSCSHHCSATLQAISSPMPSIQQALDAMHLQGPSQRNPGQGRFSDLRTNQPRTTQTGLSSTLLIASSKIRNLTIEGAISGASEPDVQLGGDDGFVTLVSTNCSRS</sequence>
<evidence type="ECO:0000256" key="1">
    <source>
        <dbReference type="SAM" id="MobiDB-lite"/>
    </source>
</evidence>
<feature type="compositionally biased region" description="Polar residues" evidence="1">
    <location>
        <begin position="167"/>
        <end position="179"/>
    </location>
</feature>
<dbReference type="AlphaFoldDB" id="A0A9P3UTL4"/>
<dbReference type="EMBL" id="BRPK01000014">
    <property type="protein sequence ID" value="GLB43735.1"/>
    <property type="molecule type" value="Genomic_DNA"/>
</dbReference>
<organism evidence="2 3">
    <name type="scientific">Lyophyllum shimeji</name>
    <name type="common">Hon-shimeji</name>
    <name type="synonym">Tricholoma shimeji</name>
    <dbReference type="NCBI Taxonomy" id="47721"/>
    <lineage>
        <taxon>Eukaryota</taxon>
        <taxon>Fungi</taxon>
        <taxon>Dikarya</taxon>
        <taxon>Basidiomycota</taxon>
        <taxon>Agaricomycotina</taxon>
        <taxon>Agaricomycetes</taxon>
        <taxon>Agaricomycetidae</taxon>
        <taxon>Agaricales</taxon>
        <taxon>Tricholomatineae</taxon>
        <taxon>Lyophyllaceae</taxon>
        <taxon>Lyophyllum</taxon>
    </lineage>
</organism>
<feature type="region of interest" description="Disordered" evidence="1">
    <location>
        <begin position="152"/>
        <end position="179"/>
    </location>
</feature>